<evidence type="ECO:0008006" key="3">
    <source>
        <dbReference type="Google" id="ProtNLM"/>
    </source>
</evidence>
<dbReference type="GO" id="GO:0030154">
    <property type="term" value="P:cell differentiation"/>
    <property type="evidence" value="ECO:0007669"/>
    <property type="project" value="InterPro"/>
</dbReference>
<dbReference type="OrthoDB" id="249128at2759"/>
<organism evidence="1 2">
    <name type="scientific">Trypanosoma brucei gambiense (strain MHOM/CI/86/DAL972)</name>
    <dbReference type="NCBI Taxonomy" id="679716"/>
    <lineage>
        <taxon>Eukaryota</taxon>
        <taxon>Discoba</taxon>
        <taxon>Euglenozoa</taxon>
        <taxon>Kinetoplastea</taxon>
        <taxon>Metakinetoplastina</taxon>
        <taxon>Trypanosomatida</taxon>
        <taxon>Trypanosomatidae</taxon>
        <taxon>Trypanosoma</taxon>
    </lineage>
</organism>
<name>C9ZHV3_TRYB9</name>
<reference evidence="2" key="1">
    <citation type="journal article" date="2010" name="PLoS Negl. Trop. Dis.">
        <title>The genome sequence of Trypanosoma brucei gambiense, causative agent of chronic human african trypanosomiasis.</title>
        <authorList>
            <person name="Jackson A.P."/>
            <person name="Sanders M."/>
            <person name="Berry A."/>
            <person name="McQuillan J."/>
            <person name="Aslett M.A."/>
            <person name="Quail M.A."/>
            <person name="Chukualim B."/>
            <person name="Capewell P."/>
            <person name="MacLeod A."/>
            <person name="Melville S.E."/>
            <person name="Gibson W."/>
            <person name="Barry J.D."/>
            <person name="Berriman M."/>
            <person name="Hertz-Fowler C."/>
        </authorList>
    </citation>
    <scope>NUCLEOTIDE SEQUENCE [LARGE SCALE GENOMIC DNA]</scope>
    <source>
        <strain evidence="2">MHOM/CI/86/DAL972</strain>
    </source>
</reference>
<protein>
    <recommendedName>
        <fullName evidence="3">Metal-binding domain-containing protein</fullName>
    </recommendedName>
</protein>
<proteinExistence type="predicted"/>
<dbReference type="RefSeq" id="XP_011771265.1">
    <property type="nucleotide sequence ID" value="XM_011772963.1"/>
</dbReference>
<dbReference type="GeneID" id="23858261"/>
<evidence type="ECO:0000313" key="2">
    <source>
        <dbReference type="Proteomes" id="UP000002316"/>
    </source>
</evidence>
<dbReference type="Proteomes" id="UP000002316">
    <property type="component" value="Chromosome 1"/>
</dbReference>
<accession>C9ZHV3</accession>
<dbReference type="VEuPathDB" id="TriTrypDB:Tbg972.1.190"/>
<evidence type="ECO:0000313" key="1">
    <source>
        <dbReference type="EMBL" id="CBH08824.1"/>
    </source>
</evidence>
<dbReference type="KEGG" id="tbg:TbgDal_I190"/>
<dbReference type="EMBL" id="FN554964">
    <property type="protein sequence ID" value="CBH08824.1"/>
    <property type="molecule type" value="Genomic_DNA"/>
</dbReference>
<gene>
    <name evidence="1" type="ORF">TbgDal_I190</name>
</gene>
<sequence length="1425" mass="153638">MAMRSNFLCRLEVYRGPNECTLRSFSIEEAPSTILEMVNLLKSYDLRLQHGTFELTAAHGQDEAPRKLLSDDDVVAFFSVHSCPCFVFTAVIDHCDSGVGSSMLVDDPLVLLSIQHSDGGVPTTKRFIPPRREIWKALLVAVRGAIQQVLLPGQQLTLFSTEGNGKALTEICSEEAAALLIRSCMAQRSVCHLTYNIGRGDAGAKVVGATLAEVDKKEDKDKVPISTKNGNDQLPTCAVVNARSKNMDQNLPPEPAKAETVKPVAVPEPAKAETVKPVAVPEPAKAETVKPVAVPEPAKAETVKPVSVPEPAKAETVKPVAVPEPAKAETVKPVAVPEPAKAEAVKPVAVPEPAKAETVKPVAVPEPAKAEAVKPVAVPEPAKAETVKPVAVPEPAKAEAVKPVAVPEPAKAETVKPVAVPEPAKAEAVKPVAVPEPAKAETVKPVAVPEPAKAETVKPVAVPEPAKAETVKPVAVPEPAKAETVKPVAVPEPAKAETVKPVAVPEPAKAETVKPVAVPEPAKAETVKPVAVPEPAKAETVKPVAVPEPAKAETVKPVAVPEPAKAETVKPVAVPEPAKAETVKPVAVPEPAKAETVKPVAVPEPAKAEAVKPVAVPEPAKAEAVKPVAVPEPAKAEAVKPVAVPEPAKAETVKPVAVPEPAKAEAVKPVAVPEPAKAEAVKPVAVPEPAKAETVKPVAVPEPAKAEIVEKPNLSLAVSVFLKDRDANAFAMKKSPVLRDSEIGSGRLLEPLFTKDVLVGEGNAASRPWNNAKVLPTGFKGGDGDAVTAKNGKGADESPLTSKNATECISGKKNCSNVEEELPNEVVVEVACSLEKKAPVRFFLTWKKASPKVFESFRNECLNALHLTDMDNIIIYDSNGVPLCNPSGVTAMVGEAIRKKRSCINVTAVRGHPCTSGLPLQCLFTWGTQQVMRALVLRPGCALEDMRSALAEECGLKEKDMGELSFRLVERGELDDMELTPDNVYKELKRVAENSCVVRIAILDRRRTSLIAFLVRTLCDAASAFAAEVEHVFGGHFTEMDVVPILTRCCDLSPLEGDVKRYVDAVISNLEGSQVLRSDNVVKAVLDPVSICGEEVALSFLNRCIAVTELMSSHRPFEVLMRFFRRLYRSIEYPERTESGVPLNVVTRQLAYAGLSDARWLLFRDQPFSSVVHEKDFVEMLQRVYAGNPNLVCRVAVACRLSGISSLKSRRVMAKEERDVRRQHCRKEIAHAFDGIRPDEVIAYIHHYRLHGKPNHCCLLGTVSTLLANCSERLSSQWFVERVTQRCSVTMETMLQNFEDAQIPLPLLYQLCWDVLRPELHHLTLLPESHVASAFAYWAMFAVQLLCINRNLEFPPVPLVDLKEFTWVVPEKASADTVTDEADGAVAIALPTPQPAGVAKKKIKYKYSYLCHDLRRDQRFLPMIR</sequence>
<dbReference type="PANTHER" id="PTHR15993">
    <property type="entry name" value="HEMOGEN"/>
    <property type="match status" value="1"/>
</dbReference>
<dbReference type="InterPro" id="IPR033272">
    <property type="entry name" value="Hemogen"/>
</dbReference>
<dbReference type="PANTHER" id="PTHR15993:SF6">
    <property type="entry name" value="HEMOGEN"/>
    <property type="match status" value="1"/>
</dbReference>